<feature type="transmembrane region" description="Helical" evidence="1">
    <location>
        <begin position="6"/>
        <end position="23"/>
    </location>
</feature>
<evidence type="ECO:0008006" key="4">
    <source>
        <dbReference type="Google" id="ProtNLM"/>
    </source>
</evidence>
<name>A0A0H4PJC5_9BACT</name>
<proteinExistence type="predicted"/>
<keyword evidence="3" id="KW-1185">Reference proteome</keyword>
<feature type="transmembrane region" description="Helical" evidence="1">
    <location>
        <begin position="104"/>
        <end position="126"/>
    </location>
</feature>
<feature type="transmembrane region" description="Helical" evidence="1">
    <location>
        <begin position="138"/>
        <end position="156"/>
    </location>
</feature>
<evidence type="ECO:0000256" key="1">
    <source>
        <dbReference type="SAM" id="Phobius"/>
    </source>
</evidence>
<gene>
    <name evidence="2" type="ORF">CA2015_3646</name>
</gene>
<feature type="transmembrane region" description="Helical" evidence="1">
    <location>
        <begin position="334"/>
        <end position="354"/>
    </location>
</feature>
<evidence type="ECO:0000313" key="3">
    <source>
        <dbReference type="Proteomes" id="UP000036520"/>
    </source>
</evidence>
<dbReference type="AlphaFoldDB" id="A0A0H4PJC5"/>
<feature type="transmembrane region" description="Helical" evidence="1">
    <location>
        <begin position="185"/>
        <end position="211"/>
    </location>
</feature>
<keyword evidence="1" id="KW-0812">Transmembrane</keyword>
<feature type="transmembrane region" description="Helical" evidence="1">
    <location>
        <begin position="366"/>
        <end position="383"/>
    </location>
</feature>
<feature type="transmembrane region" description="Helical" evidence="1">
    <location>
        <begin position="35"/>
        <end position="55"/>
    </location>
</feature>
<organism evidence="2 3">
    <name type="scientific">Cyclobacterium amurskyense</name>
    <dbReference type="NCBI Taxonomy" id="320787"/>
    <lineage>
        <taxon>Bacteria</taxon>
        <taxon>Pseudomonadati</taxon>
        <taxon>Bacteroidota</taxon>
        <taxon>Cytophagia</taxon>
        <taxon>Cytophagales</taxon>
        <taxon>Cyclobacteriaceae</taxon>
        <taxon>Cyclobacterium</taxon>
    </lineage>
</organism>
<feature type="transmembrane region" description="Helical" evidence="1">
    <location>
        <begin position="163"/>
        <end position="179"/>
    </location>
</feature>
<dbReference type="EMBL" id="CP012040">
    <property type="protein sequence ID" value="AKP53023.1"/>
    <property type="molecule type" value="Genomic_DNA"/>
</dbReference>
<protein>
    <recommendedName>
        <fullName evidence="4">Glycosyltransferase RgtA/B/C/D-like domain-containing protein</fullName>
    </recommendedName>
</protein>
<evidence type="ECO:0000313" key="2">
    <source>
        <dbReference type="EMBL" id="AKP53023.1"/>
    </source>
</evidence>
<accession>A0A0H4PJC5</accession>
<dbReference type="OrthoDB" id="975915at2"/>
<dbReference type="Proteomes" id="UP000036520">
    <property type="component" value="Chromosome"/>
</dbReference>
<feature type="transmembrane region" description="Helical" evidence="1">
    <location>
        <begin position="223"/>
        <end position="241"/>
    </location>
</feature>
<keyword evidence="1" id="KW-1133">Transmembrane helix</keyword>
<dbReference type="RefSeq" id="WP_048643176.1">
    <property type="nucleotide sequence ID" value="NZ_CAXBGM010000052.1"/>
</dbReference>
<sequence length="389" mass="45183">MIADIAFIVFLLTAIFYINLKWAKSHRYTAIQTKCLFFLWFYHLSISLVFYQYILVHGGDSWRYWNIVESGETSMGNWFHLFGTGTAFIYWFNCPFSQIAGLGYLSGTILYASLSYFGFLLAFDLLKKSFPQFSKKTYAHPAFLTLLLPNVHFWSVGVGKESFLWLGLVLVLAGIYRFPNKFYLILLGLLLSLMTRPIQGLALSISVLMVIPFHEKLKPYRNKVFPVSILLILSIFAYRYIKGSLIYGFNLKWITDLLDWQRNFLASFGGASSINMNDYSWYEKLITIFFRPFVWEVDGFWSIAAAMENAVVLSVFLLGVWSFFQLRGQFKISLYLWTVLIYGIIISLLFSLTLNNLGIIMRMKSIYFPFFSIIALHLFYKVAKVKVEK</sequence>
<keyword evidence="1" id="KW-0472">Membrane</keyword>
<reference evidence="2 3" key="1">
    <citation type="submission" date="2015-07" db="EMBL/GenBank/DDBJ databases">
        <authorList>
            <person name="Kim K.M."/>
        </authorList>
    </citation>
    <scope>NUCLEOTIDE SEQUENCE [LARGE SCALE GENOMIC DNA]</scope>
    <source>
        <strain evidence="2 3">KCTC 12363</strain>
    </source>
</reference>
<feature type="transmembrane region" description="Helical" evidence="1">
    <location>
        <begin position="300"/>
        <end position="322"/>
    </location>
</feature>
<dbReference type="KEGG" id="camu:CA2015_3646"/>
<dbReference type="STRING" id="320787.CA2015_3646"/>
<feature type="transmembrane region" description="Helical" evidence="1">
    <location>
        <begin position="75"/>
        <end position="92"/>
    </location>
</feature>